<keyword evidence="6" id="KW-0067">ATP-binding</keyword>
<feature type="region of interest" description="Disordered" evidence="7">
    <location>
        <begin position="453"/>
        <end position="486"/>
    </location>
</feature>
<evidence type="ECO:0000313" key="10">
    <source>
        <dbReference type="Proteomes" id="UP000238605"/>
    </source>
</evidence>
<accession>A0A2S5SW82</accession>
<dbReference type="Proteomes" id="UP000238605">
    <property type="component" value="Unassembled WGS sequence"/>
</dbReference>
<keyword evidence="4" id="KW-0547">Nucleotide-binding</keyword>
<reference evidence="9 10" key="1">
    <citation type="submission" date="2018-02" db="EMBL/GenBank/DDBJ databases">
        <title>Reclassifiation of [Polyangium] brachysporum DSM 7029 as Guopingzhaonella breviflexa gen. nov., sp. nov., a member of the family Comamonadaceae.</title>
        <authorList>
            <person name="Tang B."/>
        </authorList>
    </citation>
    <scope>NUCLEOTIDE SEQUENCE [LARGE SCALE GENOMIC DNA]</scope>
    <source>
        <strain evidence="9 10">BCRC 80649</strain>
    </source>
</reference>
<protein>
    <recommendedName>
        <fullName evidence="1">non-specific serine/threonine protein kinase</fullName>
        <ecNumber evidence="1">2.7.11.1</ecNumber>
    </recommendedName>
</protein>
<evidence type="ECO:0000256" key="6">
    <source>
        <dbReference type="ARBA" id="ARBA00022840"/>
    </source>
</evidence>
<proteinExistence type="predicted"/>
<dbReference type="AlphaFoldDB" id="A0A2S5SW82"/>
<dbReference type="OrthoDB" id="9791419at2"/>
<evidence type="ECO:0000256" key="2">
    <source>
        <dbReference type="ARBA" id="ARBA00022527"/>
    </source>
</evidence>
<dbReference type="GO" id="GO:0004674">
    <property type="term" value="F:protein serine/threonine kinase activity"/>
    <property type="evidence" value="ECO:0007669"/>
    <property type="project" value="UniProtKB-KW"/>
</dbReference>
<evidence type="ECO:0000256" key="5">
    <source>
        <dbReference type="ARBA" id="ARBA00022777"/>
    </source>
</evidence>
<dbReference type="Gene3D" id="3.30.200.20">
    <property type="entry name" value="Phosphorylase Kinase, domain 1"/>
    <property type="match status" value="1"/>
</dbReference>
<keyword evidence="10" id="KW-1185">Reference proteome</keyword>
<dbReference type="EMBL" id="PSNX01000004">
    <property type="protein sequence ID" value="PPE66878.1"/>
    <property type="molecule type" value="Genomic_DNA"/>
</dbReference>
<dbReference type="Pfam" id="PF00069">
    <property type="entry name" value="Pkinase"/>
    <property type="match status" value="1"/>
</dbReference>
<sequence>MEFQKTIFALTPEQARAQLARDGQDSSHHFDTTQQHDTANGSLFGDLGERTADPPNRRGAPVSIPPDELPTIGHIGRYALKYRLGEGGLGAVYAAQDPLLSRLVAIKTLGAEMAPEARERFNSLFLNEARAVASLNHPHIVTVFDAGTSPQGAYIAMELLKGKDLRQLIKEGWRPKPVEAAQIVRRAADALAYAHAKGIIHRDVKPANIFMTGRTQPKVLDFGIARVASQQESGTEDDFAAGSPYYMAPEQVRHDPVDRRCDVYSLGVVLYELLTGVRPFQGATLSQIAESVLTHQPPLIHELNPSVPQALSLIAARAMEKDPDNRYRSARALSRELRHWIEEQEDAEEDESALTAHQGSRRLHRLGMGLGGVAVLAAVTWAVVSWWGSDPGSAAPVVAVAESPPPAPLPVVQAVPADAAGAPAEVAVPTSSGLTASPTEAASRGLVVQEAVPADPAPAPTPAPAPEGVARERRATPPAAPVRPAPRSAVAAAGATLATGEVVLAISPWGQVEVNGAPAGIAPPLNRLTLTEGRHTITIRNDEFPPHRVTITVTPGQPVTVRHKFGS</sequence>
<dbReference type="CDD" id="cd14014">
    <property type="entry name" value="STKc_PknB_like"/>
    <property type="match status" value="1"/>
</dbReference>
<evidence type="ECO:0000313" key="9">
    <source>
        <dbReference type="EMBL" id="PPE66878.1"/>
    </source>
</evidence>
<dbReference type="SUPFAM" id="SSF56112">
    <property type="entry name" value="Protein kinase-like (PK-like)"/>
    <property type="match status" value="1"/>
</dbReference>
<evidence type="ECO:0000256" key="4">
    <source>
        <dbReference type="ARBA" id="ARBA00022741"/>
    </source>
</evidence>
<evidence type="ECO:0000256" key="7">
    <source>
        <dbReference type="SAM" id="MobiDB-lite"/>
    </source>
</evidence>
<feature type="compositionally biased region" description="Basic and acidic residues" evidence="7">
    <location>
        <begin position="47"/>
        <end position="56"/>
    </location>
</feature>
<dbReference type="InterPro" id="IPR011009">
    <property type="entry name" value="Kinase-like_dom_sf"/>
</dbReference>
<feature type="region of interest" description="Disordered" evidence="7">
    <location>
        <begin position="20"/>
        <end position="67"/>
    </location>
</feature>
<dbReference type="FunFam" id="1.10.510.10:FF:000021">
    <property type="entry name" value="Serine/threonine protein kinase"/>
    <property type="match status" value="1"/>
</dbReference>
<feature type="compositionally biased region" description="Pro residues" evidence="7">
    <location>
        <begin position="455"/>
        <end position="465"/>
    </location>
</feature>
<keyword evidence="3" id="KW-0808">Transferase</keyword>
<feature type="compositionally biased region" description="Polar residues" evidence="7">
    <location>
        <begin position="32"/>
        <end position="41"/>
    </location>
</feature>
<keyword evidence="5 9" id="KW-0418">Kinase</keyword>
<dbReference type="EC" id="2.7.11.1" evidence="1"/>
<dbReference type="PROSITE" id="PS50011">
    <property type="entry name" value="PROTEIN_KINASE_DOM"/>
    <property type="match status" value="1"/>
</dbReference>
<dbReference type="PANTHER" id="PTHR43289:SF6">
    <property type="entry name" value="SERINE_THREONINE-PROTEIN KINASE NEKL-3"/>
    <property type="match status" value="1"/>
</dbReference>
<evidence type="ECO:0000256" key="3">
    <source>
        <dbReference type="ARBA" id="ARBA00022679"/>
    </source>
</evidence>
<dbReference type="GO" id="GO:0005524">
    <property type="term" value="F:ATP binding"/>
    <property type="evidence" value="ECO:0007669"/>
    <property type="project" value="UniProtKB-KW"/>
</dbReference>
<feature type="compositionally biased region" description="Basic and acidic residues" evidence="7">
    <location>
        <begin position="22"/>
        <end position="31"/>
    </location>
</feature>
<dbReference type="SMART" id="SM00220">
    <property type="entry name" value="S_TKc"/>
    <property type="match status" value="1"/>
</dbReference>
<feature type="domain" description="Protein kinase" evidence="8">
    <location>
        <begin position="78"/>
        <end position="341"/>
    </location>
</feature>
<keyword evidence="2 9" id="KW-0723">Serine/threonine-protein kinase</keyword>
<organism evidence="9 10">
    <name type="scientific">Caldimonas caldifontis</name>
    <dbReference type="NCBI Taxonomy" id="1452508"/>
    <lineage>
        <taxon>Bacteria</taxon>
        <taxon>Pseudomonadati</taxon>
        <taxon>Pseudomonadota</taxon>
        <taxon>Betaproteobacteria</taxon>
        <taxon>Burkholderiales</taxon>
        <taxon>Sphaerotilaceae</taxon>
        <taxon>Caldimonas</taxon>
    </lineage>
</organism>
<dbReference type="RefSeq" id="WP_104301705.1">
    <property type="nucleotide sequence ID" value="NZ_PSNX01000004.1"/>
</dbReference>
<dbReference type="Gene3D" id="1.10.510.10">
    <property type="entry name" value="Transferase(Phosphotransferase) domain 1"/>
    <property type="match status" value="1"/>
</dbReference>
<gene>
    <name evidence="9" type="ORF">C1704_05275</name>
</gene>
<dbReference type="InterPro" id="IPR000719">
    <property type="entry name" value="Prot_kinase_dom"/>
</dbReference>
<evidence type="ECO:0000259" key="8">
    <source>
        <dbReference type="PROSITE" id="PS50011"/>
    </source>
</evidence>
<dbReference type="PROSITE" id="PS00108">
    <property type="entry name" value="PROTEIN_KINASE_ST"/>
    <property type="match status" value="1"/>
</dbReference>
<dbReference type="InterPro" id="IPR008271">
    <property type="entry name" value="Ser/Thr_kinase_AS"/>
</dbReference>
<name>A0A2S5SW82_9BURK</name>
<evidence type="ECO:0000256" key="1">
    <source>
        <dbReference type="ARBA" id="ARBA00012513"/>
    </source>
</evidence>
<comment type="caution">
    <text evidence="9">The sequence shown here is derived from an EMBL/GenBank/DDBJ whole genome shotgun (WGS) entry which is preliminary data.</text>
</comment>
<dbReference type="PANTHER" id="PTHR43289">
    <property type="entry name" value="MITOGEN-ACTIVATED PROTEIN KINASE KINASE KINASE 20-RELATED"/>
    <property type="match status" value="1"/>
</dbReference>